<protein>
    <submittedName>
        <fullName evidence="8">Phosphatidylglycerol lysyltransferase</fullName>
    </submittedName>
</protein>
<evidence type="ECO:0000256" key="5">
    <source>
        <dbReference type="ARBA" id="ARBA00023136"/>
    </source>
</evidence>
<dbReference type="NCBIfam" id="NF033480">
    <property type="entry name" value="bifunc_MprF"/>
    <property type="match status" value="1"/>
</dbReference>
<keyword evidence="4 6" id="KW-1133">Transmembrane helix</keyword>
<keyword evidence="8" id="KW-0808">Transferase</keyword>
<accession>S0J7E9</accession>
<name>S0J7E9_9ENTE</name>
<feature type="transmembrane region" description="Helical" evidence="6">
    <location>
        <begin position="55"/>
        <end position="74"/>
    </location>
</feature>
<sequence>MKKISQWVVQHKTLLKTLFVAILSIIVSAELLSIAKTISFEQLATLFKETPIWRIFAMVLIGLLAILPMSGYDFTLKKMLQLDYKPLYILETSWVINTINNIAGFGGLVSMGLRSEFYGKKASKEIFSALTKILLFVLSGLSIYSFISFAAIHFFHANDYLKQYWPWLVGGSLYFPVLYFVTGLKKGGLLGGLERKFRMALLASSFLEWTGVVVSFLSIGYLLGVSFSIWEVLPLFIAAIIIGIVSMIPGALGSFDVMMILGLSALGIEREVVVLWLLLFRICYYGIPVGIGMIFFFKHIFKNFDEKYEGIPKQLTLEIFHKVEAGLLYFSGIMMVLLATVPQAFTDFPWLSHLNPFRFHIVVQFPSILLGFTLLIMGRGIAAQVKRAYWPTILLISTAIIYSFVIDFSFITIFYLICLLVIVIVSKSELTREQFVYSWEWLTIDGIVFGALTMLYLIIGVFQLPELPHRSHRFMSFFLLPSEKIWLSGFVVISVVAACMLLLVRYLQGPKKKIAEDVNHTDVQTILETYGGNSDSELVFLEDKSVFIYRNEDEPTVFLQFSTINDKCVVMGDPSGKPEDFADAVDAFIQEADRWCYLPVFYEAREEMVMILHDFGYDFIKMGEEALVDLDTFTTSGKKMRGTRAVLNKIKKEGYYFDVLQPPFSNETMAALQDISEEWLDGRKERGFSLGFFSETYLQRNPIAVVKNAEDEIVSFANIIPSYTKEIGTIDLMRHHPTKAPSGSMDFLFIHLFEYMKEEHIQYFDLGMAPLANVGQSRKSFLQERIASLVYSFGSHFYSFQGLRDYKEKYASQWISRYTLYSRDSWIAYVMIALLILDNKPIDHDSK</sequence>
<dbReference type="InterPro" id="IPR016181">
    <property type="entry name" value="Acyl_CoA_acyltransferase"/>
</dbReference>
<dbReference type="PANTHER" id="PTHR34697">
    <property type="entry name" value="PHOSPHATIDYLGLYCEROL LYSYLTRANSFERASE"/>
    <property type="match status" value="1"/>
</dbReference>
<dbReference type="SUPFAM" id="SSF55729">
    <property type="entry name" value="Acyl-CoA N-acyltransferases (Nat)"/>
    <property type="match status" value="1"/>
</dbReference>
<dbReference type="InterPro" id="IPR051211">
    <property type="entry name" value="PG_lysyltransferase"/>
</dbReference>
<feature type="transmembrane region" description="Helical" evidence="6">
    <location>
        <begin position="227"/>
        <end position="245"/>
    </location>
</feature>
<evidence type="ECO:0000259" key="7">
    <source>
        <dbReference type="Pfam" id="PF09924"/>
    </source>
</evidence>
<keyword evidence="2" id="KW-1003">Cell membrane</keyword>
<feature type="domain" description="Phosphatidylglycerol lysyltransferase C-terminal" evidence="7">
    <location>
        <begin position="526"/>
        <end position="821"/>
    </location>
</feature>
<dbReference type="GO" id="GO:0016755">
    <property type="term" value="F:aminoacyltransferase activity"/>
    <property type="evidence" value="ECO:0007669"/>
    <property type="project" value="TreeGrafter"/>
</dbReference>
<evidence type="ECO:0000256" key="6">
    <source>
        <dbReference type="SAM" id="Phobius"/>
    </source>
</evidence>
<feature type="transmembrane region" description="Helical" evidence="6">
    <location>
        <begin position="201"/>
        <end position="221"/>
    </location>
</feature>
<dbReference type="AlphaFoldDB" id="S0J7E9"/>
<dbReference type="STRING" id="41997.RV16_GL000637"/>
<evidence type="ECO:0000256" key="1">
    <source>
        <dbReference type="ARBA" id="ARBA00004651"/>
    </source>
</evidence>
<dbReference type="EMBL" id="AHYT01000008">
    <property type="protein sequence ID" value="EOT28202.1"/>
    <property type="molecule type" value="Genomic_DNA"/>
</dbReference>
<dbReference type="RefSeq" id="WP_016175503.1">
    <property type="nucleotide sequence ID" value="NZ_KE136389.1"/>
</dbReference>
<dbReference type="GO" id="GO:0055091">
    <property type="term" value="P:phospholipid homeostasis"/>
    <property type="evidence" value="ECO:0007669"/>
    <property type="project" value="TreeGrafter"/>
</dbReference>
<dbReference type="Pfam" id="PF09924">
    <property type="entry name" value="LPG_synthase_C"/>
    <property type="match status" value="1"/>
</dbReference>
<evidence type="ECO:0000256" key="2">
    <source>
        <dbReference type="ARBA" id="ARBA00022475"/>
    </source>
</evidence>
<dbReference type="GO" id="GO:0005886">
    <property type="term" value="C:plasma membrane"/>
    <property type="evidence" value="ECO:0007669"/>
    <property type="project" value="UniProtKB-SubCell"/>
</dbReference>
<dbReference type="PANTHER" id="PTHR34697:SF2">
    <property type="entry name" value="PHOSPHATIDYLGLYCEROL LYSYLTRANSFERASE"/>
    <property type="match status" value="1"/>
</dbReference>
<keyword evidence="9" id="KW-1185">Reference proteome</keyword>
<proteinExistence type="predicted"/>
<evidence type="ECO:0000256" key="3">
    <source>
        <dbReference type="ARBA" id="ARBA00022692"/>
    </source>
</evidence>
<reference evidence="8 9" key="1">
    <citation type="submission" date="2013-03" db="EMBL/GenBank/DDBJ databases">
        <title>The Genome Sequence of Enterococcus saccharolyticus ATCC_43076 (Illumina only assembly).</title>
        <authorList>
            <consortium name="The Broad Institute Genomics Platform"/>
            <consortium name="The Broad Institute Genome Sequencing Center for Infectious Disease"/>
            <person name="Earl A."/>
            <person name="Russ C."/>
            <person name="Gilmore M."/>
            <person name="Surin D."/>
            <person name="Walker B."/>
            <person name="Young S."/>
            <person name="Zeng Q."/>
            <person name="Gargeya S."/>
            <person name="Fitzgerald M."/>
            <person name="Haas B."/>
            <person name="Abouelleil A."/>
            <person name="Allen A.W."/>
            <person name="Alvarado L."/>
            <person name="Arachchi H.M."/>
            <person name="Berlin A.M."/>
            <person name="Chapman S.B."/>
            <person name="Gainer-Dewar J."/>
            <person name="Goldberg J."/>
            <person name="Griggs A."/>
            <person name="Gujja S."/>
            <person name="Hansen M."/>
            <person name="Howarth C."/>
            <person name="Imamovic A."/>
            <person name="Ireland A."/>
            <person name="Larimer J."/>
            <person name="McCowan C."/>
            <person name="Murphy C."/>
            <person name="Pearson M."/>
            <person name="Poon T.W."/>
            <person name="Priest M."/>
            <person name="Roberts A."/>
            <person name="Saif S."/>
            <person name="Shea T."/>
            <person name="Sisk P."/>
            <person name="Sykes S."/>
            <person name="Wortman J."/>
            <person name="Nusbaum C."/>
            <person name="Birren B."/>
        </authorList>
    </citation>
    <scope>NUCLEOTIDE SEQUENCE [LARGE SCALE GENOMIC DNA]</scope>
    <source>
        <strain evidence="8 9">ATCC 43076</strain>
    </source>
</reference>
<comment type="caution">
    <text evidence="8">The sequence shown here is derived from an EMBL/GenBank/DDBJ whole genome shotgun (WGS) entry which is preliminary data.</text>
</comment>
<feature type="transmembrane region" description="Helical" evidence="6">
    <location>
        <begin position="133"/>
        <end position="152"/>
    </location>
</feature>
<evidence type="ECO:0000313" key="9">
    <source>
        <dbReference type="Proteomes" id="UP000014136"/>
    </source>
</evidence>
<evidence type="ECO:0000256" key="4">
    <source>
        <dbReference type="ARBA" id="ARBA00022989"/>
    </source>
</evidence>
<dbReference type="PATRIC" id="fig|1139996.3.peg.1703"/>
<dbReference type="eggNOG" id="COG0392">
    <property type="taxonomic scope" value="Bacteria"/>
</dbReference>
<feature type="transmembrane region" description="Helical" evidence="6">
    <location>
        <begin position="14"/>
        <end position="34"/>
    </location>
</feature>
<feature type="transmembrane region" description="Helical" evidence="6">
    <location>
        <begin position="94"/>
        <end position="113"/>
    </location>
</feature>
<organism evidence="8 9">
    <name type="scientific">Enterococcus saccharolyticus subsp. saccharolyticus ATCC 43076</name>
    <dbReference type="NCBI Taxonomy" id="1139996"/>
    <lineage>
        <taxon>Bacteria</taxon>
        <taxon>Bacillati</taxon>
        <taxon>Bacillota</taxon>
        <taxon>Bacilli</taxon>
        <taxon>Lactobacillales</taxon>
        <taxon>Enterococcaceae</taxon>
        <taxon>Enterococcus</taxon>
    </lineage>
</organism>
<feature type="transmembrane region" description="Helical" evidence="6">
    <location>
        <begin position="442"/>
        <end position="465"/>
    </location>
</feature>
<dbReference type="HOGENOM" id="CLU_008255_7_1_9"/>
<feature type="transmembrane region" description="Helical" evidence="6">
    <location>
        <begin position="274"/>
        <end position="297"/>
    </location>
</feature>
<comment type="subcellular location">
    <subcellularLocation>
        <location evidence="1">Cell membrane</location>
        <topology evidence="1">Multi-pass membrane protein</topology>
    </subcellularLocation>
</comment>
<keyword evidence="3 6" id="KW-0812">Transmembrane</keyword>
<dbReference type="Proteomes" id="UP000014136">
    <property type="component" value="Unassembled WGS sequence"/>
</dbReference>
<feature type="transmembrane region" description="Helical" evidence="6">
    <location>
        <begin position="164"/>
        <end position="181"/>
    </location>
</feature>
<keyword evidence="5 6" id="KW-0472">Membrane</keyword>
<feature type="transmembrane region" description="Helical" evidence="6">
    <location>
        <begin position="485"/>
        <end position="504"/>
    </location>
</feature>
<dbReference type="OrthoDB" id="145485at2"/>
<feature type="transmembrane region" description="Helical" evidence="6">
    <location>
        <begin position="357"/>
        <end position="376"/>
    </location>
</feature>
<feature type="transmembrane region" description="Helical" evidence="6">
    <location>
        <begin position="412"/>
        <end position="430"/>
    </location>
</feature>
<gene>
    <name evidence="8" type="ORF">OMQ_01714</name>
</gene>
<evidence type="ECO:0000313" key="8">
    <source>
        <dbReference type="EMBL" id="EOT28202.1"/>
    </source>
</evidence>
<feature type="transmembrane region" description="Helical" evidence="6">
    <location>
        <begin position="327"/>
        <end position="345"/>
    </location>
</feature>
<dbReference type="eggNOG" id="COG2898">
    <property type="taxonomic scope" value="Bacteria"/>
</dbReference>
<dbReference type="InterPro" id="IPR024320">
    <property type="entry name" value="LPG_synthase_C"/>
</dbReference>